<dbReference type="InterPro" id="IPR013538">
    <property type="entry name" value="ASHA1/2-like_C"/>
</dbReference>
<dbReference type="RefSeq" id="WP_005856723.1">
    <property type="nucleotide sequence ID" value="NZ_AAYA01000003.1"/>
</dbReference>
<dbReference type="Gene3D" id="3.30.530.20">
    <property type="match status" value="1"/>
</dbReference>
<dbReference type="OrthoDB" id="9805228at2"/>
<keyword evidence="4" id="KW-1185">Reference proteome</keyword>
<dbReference type="EMBL" id="AAYA01000003">
    <property type="protein sequence ID" value="EBA09231.1"/>
    <property type="molecule type" value="Genomic_DNA"/>
</dbReference>
<dbReference type="SUPFAM" id="SSF55961">
    <property type="entry name" value="Bet v1-like"/>
    <property type="match status" value="1"/>
</dbReference>
<sequence>MSFEKVTIAAQVDAPPETVWTAWTTPDHITRWNFASDDWCCPSASVDLRPGGAYSARMEARDGSFGFDFDATYQEVVPHEKASFRLEDGRVAETTFTPVDGGTQVVTVFDAEAQHSVDMQREGWQAILNNFKKHAESL</sequence>
<evidence type="ECO:0000256" key="1">
    <source>
        <dbReference type="ARBA" id="ARBA00006817"/>
    </source>
</evidence>
<organism evidence="3 4">
    <name type="scientific">Sagittula stellata (strain ATCC 700073 / DSM 11524 / E-37)</name>
    <dbReference type="NCBI Taxonomy" id="388399"/>
    <lineage>
        <taxon>Bacteria</taxon>
        <taxon>Pseudomonadati</taxon>
        <taxon>Pseudomonadota</taxon>
        <taxon>Alphaproteobacteria</taxon>
        <taxon>Rhodobacterales</taxon>
        <taxon>Roseobacteraceae</taxon>
        <taxon>Sagittula</taxon>
    </lineage>
</organism>
<evidence type="ECO:0000313" key="4">
    <source>
        <dbReference type="Proteomes" id="UP000005713"/>
    </source>
</evidence>
<reference evidence="3 4" key="1">
    <citation type="submission" date="2006-06" db="EMBL/GenBank/DDBJ databases">
        <authorList>
            <person name="Moran M.A."/>
            <person name="Ferriera S."/>
            <person name="Johnson J."/>
            <person name="Kravitz S."/>
            <person name="Beeson K."/>
            <person name="Sutton G."/>
            <person name="Rogers Y.-H."/>
            <person name="Friedman R."/>
            <person name="Frazier M."/>
            <person name="Venter J.C."/>
        </authorList>
    </citation>
    <scope>NUCLEOTIDE SEQUENCE [LARGE SCALE GENOMIC DNA]</scope>
    <source>
        <strain evidence="3 4">E-37</strain>
    </source>
</reference>
<protein>
    <submittedName>
        <fullName evidence="3">Uncharacterized conserved protein</fullName>
    </submittedName>
</protein>
<comment type="caution">
    <text evidence="3">The sequence shown here is derived from an EMBL/GenBank/DDBJ whole genome shotgun (WGS) entry which is preliminary data.</text>
</comment>
<dbReference type="AlphaFoldDB" id="A3K0B6"/>
<proteinExistence type="inferred from homology"/>
<name>A3K0B6_SAGS3</name>
<dbReference type="CDD" id="cd08897">
    <property type="entry name" value="SRPBCC_CalC_Aha1-like_4"/>
    <property type="match status" value="1"/>
</dbReference>
<dbReference type="Pfam" id="PF08327">
    <property type="entry name" value="AHSA1"/>
    <property type="match status" value="1"/>
</dbReference>
<dbReference type="eggNOG" id="COG3832">
    <property type="taxonomic scope" value="Bacteria"/>
</dbReference>
<dbReference type="Proteomes" id="UP000005713">
    <property type="component" value="Unassembled WGS sequence"/>
</dbReference>
<feature type="domain" description="Activator of Hsp90 ATPase homologue 1/2-like C-terminal" evidence="2">
    <location>
        <begin position="13"/>
        <end position="135"/>
    </location>
</feature>
<comment type="similarity">
    <text evidence="1">Belongs to the AHA1 family.</text>
</comment>
<evidence type="ECO:0000259" key="2">
    <source>
        <dbReference type="Pfam" id="PF08327"/>
    </source>
</evidence>
<gene>
    <name evidence="3" type="ORF">SSE37_23354</name>
</gene>
<dbReference type="InterPro" id="IPR023393">
    <property type="entry name" value="START-like_dom_sf"/>
</dbReference>
<evidence type="ECO:0000313" key="3">
    <source>
        <dbReference type="EMBL" id="EBA09231.1"/>
    </source>
</evidence>
<accession>A3K0B6</accession>